<sequence>MCSWKGLKQPFQVCKVEQFKLNWFFFFCKNSTLRFVLLMDETWSLEGALFRPRARHSVVSCVVYGLFAE</sequence>
<comment type="caution">
    <text evidence="1">The sequence shown here is derived from an EMBL/GenBank/DDBJ whole genome shotgun (WGS) entry which is preliminary data.</text>
</comment>
<protein>
    <submittedName>
        <fullName evidence="1">Uncharacterized protein</fullName>
    </submittedName>
</protein>
<evidence type="ECO:0000313" key="1">
    <source>
        <dbReference type="EMBL" id="CAI6337412.1"/>
    </source>
</evidence>
<dbReference type="EMBL" id="CAOQHR010000007">
    <property type="protein sequence ID" value="CAI6337412.1"/>
    <property type="molecule type" value="Genomic_DNA"/>
</dbReference>
<name>A0A9W4UMK6_9PLEO</name>
<gene>
    <name evidence="1" type="ORF">PDIGIT_LOCUS10524</name>
</gene>
<dbReference type="Proteomes" id="UP001152607">
    <property type="component" value="Unassembled WGS sequence"/>
</dbReference>
<keyword evidence="2" id="KW-1185">Reference proteome</keyword>
<evidence type="ECO:0000313" key="2">
    <source>
        <dbReference type="Proteomes" id="UP001152607"/>
    </source>
</evidence>
<organism evidence="1 2">
    <name type="scientific">Periconia digitata</name>
    <dbReference type="NCBI Taxonomy" id="1303443"/>
    <lineage>
        <taxon>Eukaryota</taxon>
        <taxon>Fungi</taxon>
        <taxon>Dikarya</taxon>
        <taxon>Ascomycota</taxon>
        <taxon>Pezizomycotina</taxon>
        <taxon>Dothideomycetes</taxon>
        <taxon>Pleosporomycetidae</taxon>
        <taxon>Pleosporales</taxon>
        <taxon>Massarineae</taxon>
        <taxon>Periconiaceae</taxon>
        <taxon>Periconia</taxon>
    </lineage>
</organism>
<dbReference type="AlphaFoldDB" id="A0A9W4UMK6"/>
<accession>A0A9W4UMK6</accession>
<reference evidence="1" key="1">
    <citation type="submission" date="2023-01" db="EMBL/GenBank/DDBJ databases">
        <authorList>
            <person name="Van Ghelder C."/>
            <person name="Rancurel C."/>
        </authorList>
    </citation>
    <scope>NUCLEOTIDE SEQUENCE</scope>
    <source>
        <strain evidence="1">CNCM I-4278</strain>
    </source>
</reference>
<proteinExistence type="predicted"/>